<dbReference type="InterPro" id="IPR042086">
    <property type="entry name" value="MeTrfase_capping"/>
</dbReference>
<proteinExistence type="inferred from homology"/>
<organism evidence="4 5">
    <name type="scientific">Paspalum notatum var. saurae</name>
    <dbReference type="NCBI Taxonomy" id="547442"/>
    <lineage>
        <taxon>Eukaryota</taxon>
        <taxon>Viridiplantae</taxon>
        <taxon>Streptophyta</taxon>
        <taxon>Embryophyta</taxon>
        <taxon>Tracheophyta</taxon>
        <taxon>Spermatophyta</taxon>
        <taxon>Magnoliopsida</taxon>
        <taxon>Liliopsida</taxon>
        <taxon>Poales</taxon>
        <taxon>Poaceae</taxon>
        <taxon>PACMAD clade</taxon>
        <taxon>Panicoideae</taxon>
        <taxon>Andropogonodae</taxon>
        <taxon>Paspaleae</taxon>
        <taxon>Paspalinae</taxon>
        <taxon>Paspalum</taxon>
    </lineage>
</organism>
<dbReference type="InterPro" id="IPR005299">
    <property type="entry name" value="MeTrfase_7"/>
</dbReference>
<dbReference type="PANTHER" id="PTHR31009">
    <property type="entry name" value="S-ADENOSYL-L-METHIONINE:CARBOXYL METHYLTRANSFERASE FAMILY PROTEIN"/>
    <property type="match status" value="1"/>
</dbReference>
<evidence type="ECO:0000256" key="1">
    <source>
        <dbReference type="ARBA" id="ARBA00008908"/>
    </source>
</evidence>
<dbReference type="Proteomes" id="UP001341281">
    <property type="component" value="Chromosome 06"/>
</dbReference>
<dbReference type="Pfam" id="PF03492">
    <property type="entry name" value="Methyltransf_7"/>
    <property type="match status" value="1"/>
</dbReference>
<dbReference type="GO" id="GO:0046872">
    <property type="term" value="F:metal ion binding"/>
    <property type="evidence" value="ECO:0007669"/>
    <property type="project" value="UniProtKB-KW"/>
</dbReference>
<dbReference type="AlphaFoldDB" id="A0AAQ3X0R8"/>
<evidence type="ECO:0000256" key="2">
    <source>
        <dbReference type="ARBA" id="ARBA00022723"/>
    </source>
</evidence>
<dbReference type="GO" id="GO:0008168">
    <property type="term" value="F:methyltransferase activity"/>
    <property type="evidence" value="ECO:0007669"/>
    <property type="project" value="InterPro"/>
</dbReference>
<keyword evidence="5" id="KW-1185">Reference proteome</keyword>
<keyword evidence="2" id="KW-0479">Metal-binding</keyword>
<evidence type="ECO:0000313" key="4">
    <source>
        <dbReference type="EMBL" id="WVZ81703.1"/>
    </source>
</evidence>
<sequence>MEAMKMESDFHMVKGEGENSYINNSRHQQKTLFETKPVLEKAVAEVCSAVLPRNLLLVGDLGCGSGKNTLIFLSEVIDATRGLPVELQFFLNDLPSNDFNHIFQSCDEHLKNSAAAVHKGERPTPIYIAGVPGSYYTRLFPFQSVHLFHSSFSLHWHSQFPYGLDDNKGNIYIARTTPPYVVKLYQEQFQKDLMLFLELRYEELAFGGQMVLTFLGRKNEDVYSGSMNYLYELLAQSLQTLVKKELVSQEKLESFNLPIYGASIGEVKEIINQSGLFDINHIKLFESNWDPYNDSENNNVQDNIQSGVNIAKSIRAVMETLFVSHFGESMIDALFKEFANKVADYIERADNPNYSIIILSLQRKSEACIVNALSTSRISQDIDSTIPFDHQFEDGVHKNCTPFFNNDVKGLLIIP</sequence>
<comment type="similarity">
    <text evidence="1">Belongs to the methyltransferase superfamily. Type-7 methyltransferase family. SABATH subfamily.</text>
</comment>
<protein>
    <submittedName>
        <fullName evidence="4">Uncharacterized protein</fullName>
    </submittedName>
</protein>
<dbReference type="EMBL" id="CP144750">
    <property type="protein sequence ID" value="WVZ81703.1"/>
    <property type="molecule type" value="Genomic_DNA"/>
</dbReference>
<dbReference type="Gene3D" id="1.10.1200.270">
    <property type="entry name" value="Methyltransferase, alpha-helical capping domain"/>
    <property type="match status" value="1"/>
</dbReference>
<accession>A0AAQ3X0R8</accession>
<evidence type="ECO:0000256" key="3">
    <source>
        <dbReference type="ARBA" id="ARBA00022842"/>
    </source>
</evidence>
<reference evidence="4 5" key="1">
    <citation type="submission" date="2024-02" db="EMBL/GenBank/DDBJ databases">
        <title>High-quality chromosome-scale genome assembly of Pensacola bahiagrass (Paspalum notatum Flugge var. saurae).</title>
        <authorList>
            <person name="Vega J.M."/>
            <person name="Podio M."/>
            <person name="Orjuela J."/>
            <person name="Siena L.A."/>
            <person name="Pessino S.C."/>
            <person name="Combes M.C."/>
            <person name="Mariac C."/>
            <person name="Albertini E."/>
            <person name="Pupilli F."/>
            <person name="Ortiz J.P.A."/>
            <person name="Leblanc O."/>
        </authorList>
    </citation>
    <scope>NUCLEOTIDE SEQUENCE [LARGE SCALE GENOMIC DNA]</scope>
    <source>
        <strain evidence="4">R1</strain>
        <tissue evidence="4">Leaf</tissue>
    </source>
</reference>
<dbReference type="Gene3D" id="3.40.50.150">
    <property type="entry name" value="Vaccinia Virus protein VP39"/>
    <property type="match status" value="1"/>
</dbReference>
<keyword evidence="3" id="KW-0460">Magnesium</keyword>
<name>A0AAQ3X0R8_PASNO</name>
<dbReference type="SUPFAM" id="SSF53335">
    <property type="entry name" value="S-adenosyl-L-methionine-dependent methyltransferases"/>
    <property type="match status" value="1"/>
</dbReference>
<dbReference type="InterPro" id="IPR029063">
    <property type="entry name" value="SAM-dependent_MTases_sf"/>
</dbReference>
<evidence type="ECO:0000313" key="5">
    <source>
        <dbReference type="Proteomes" id="UP001341281"/>
    </source>
</evidence>
<gene>
    <name evidence="4" type="ORF">U9M48_029049</name>
</gene>